<keyword evidence="1" id="KW-0808">Transferase</keyword>
<dbReference type="RefSeq" id="XP_033526213.1">
    <property type="nucleotide sequence ID" value="XM_033669471.1"/>
</dbReference>
<dbReference type="InterPro" id="IPR002173">
    <property type="entry name" value="Carboh/pur_kinase_PfkB_CS"/>
</dbReference>
<dbReference type="EMBL" id="ML977501">
    <property type="protein sequence ID" value="KAF2131826.1"/>
    <property type="molecule type" value="Genomic_DNA"/>
</dbReference>
<proteinExistence type="predicted"/>
<dbReference type="Pfam" id="PF00294">
    <property type="entry name" value="PfkB"/>
    <property type="match status" value="1"/>
</dbReference>
<keyword evidence="5" id="KW-1185">Reference proteome</keyword>
<dbReference type="PANTHER" id="PTHR42774:SF3">
    <property type="entry name" value="KETOHEXOKINASE"/>
    <property type="match status" value="1"/>
</dbReference>
<name>A0A6A6AJU2_9PLEO</name>
<dbReference type="InterPro" id="IPR011611">
    <property type="entry name" value="PfkB_dom"/>
</dbReference>
<evidence type="ECO:0000259" key="3">
    <source>
        <dbReference type="Pfam" id="PF00294"/>
    </source>
</evidence>
<reference evidence="4" key="1">
    <citation type="journal article" date="2020" name="Stud. Mycol.">
        <title>101 Dothideomycetes genomes: a test case for predicting lifestyles and emergence of pathogens.</title>
        <authorList>
            <person name="Haridas S."/>
            <person name="Albert R."/>
            <person name="Binder M."/>
            <person name="Bloem J."/>
            <person name="Labutti K."/>
            <person name="Salamov A."/>
            <person name="Andreopoulos B."/>
            <person name="Baker S."/>
            <person name="Barry K."/>
            <person name="Bills G."/>
            <person name="Bluhm B."/>
            <person name="Cannon C."/>
            <person name="Castanera R."/>
            <person name="Culley D."/>
            <person name="Daum C."/>
            <person name="Ezra D."/>
            <person name="Gonzalez J."/>
            <person name="Henrissat B."/>
            <person name="Kuo A."/>
            <person name="Liang C."/>
            <person name="Lipzen A."/>
            <person name="Lutzoni F."/>
            <person name="Magnuson J."/>
            <person name="Mondo S."/>
            <person name="Nolan M."/>
            <person name="Ohm R."/>
            <person name="Pangilinan J."/>
            <person name="Park H.-J."/>
            <person name="Ramirez L."/>
            <person name="Alfaro M."/>
            <person name="Sun H."/>
            <person name="Tritt A."/>
            <person name="Yoshinaga Y."/>
            <person name="Zwiers L.-H."/>
            <person name="Turgeon B."/>
            <person name="Goodwin S."/>
            <person name="Spatafora J."/>
            <person name="Crous P."/>
            <person name="Grigoriev I."/>
        </authorList>
    </citation>
    <scope>NUCLEOTIDE SEQUENCE</scope>
    <source>
        <strain evidence="4">CBS 119687</strain>
    </source>
</reference>
<accession>A0A6A6AJU2</accession>
<dbReference type="AlphaFoldDB" id="A0A6A6AJU2"/>
<feature type="domain" description="Carbohydrate kinase PfkB" evidence="3">
    <location>
        <begin position="11"/>
        <end position="328"/>
    </location>
</feature>
<dbReference type="GO" id="GO:0016301">
    <property type="term" value="F:kinase activity"/>
    <property type="evidence" value="ECO:0007669"/>
    <property type="project" value="UniProtKB-KW"/>
</dbReference>
<evidence type="ECO:0000256" key="1">
    <source>
        <dbReference type="ARBA" id="ARBA00022679"/>
    </source>
</evidence>
<evidence type="ECO:0000313" key="5">
    <source>
        <dbReference type="Proteomes" id="UP000799771"/>
    </source>
</evidence>
<organism evidence="4 5">
    <name type="scientific">Dothidotthia symphoricarpi CBS 119687</name>
    <dbReference type="NCBI Taxonomy" id="1392245"/>
    <lineage>
        <taxon>Eukaryota</taxon>
        <taxon>Fungi</taxon>
        <taxon>Dikarya</taxon>
        <taxon>Ascomycota</taxon>
        <taxon>Pezizomycotina</taxon>
        <taxon>Dothideomycetes</taxon>
        <taxon>Pleosporomycetidae</taxon>
        <taxon>Pleosporales</taxon>
        <taxon>Dothidotthiaceae</taxon>
        <taxon>Dothidotthia</taxon>
    </lineage>
</organism>
<dbReference type="Proteomes" id="UP000799771">
    <property type="component" value="Unassembled WGS sequence"/>
</dbReference>
<dbReference type="SUPFAM" id="SSF53613">
    <property type="entry name" value="Ribokinase-like"/>
    <property type="match status" value="1"/>
</dbReference>
<dbReference type="GeneID" id="54409903"/>
<dbReference type="PROSITE" id="PS00584">
    <property type="entry name" value="PFKB_KINASES_2"/>
    <property type="match status" value="1"/>
</dbReference>
<protein>
    <submittedName>
        <fullName evidence="4">Ribokinase-like protein</fullName>
    </submittedName>
</protein>
<dbReference type="PANTHER" id="PTHR42774">
    <property type="entry name" value="PHOSPHOTRANSFERASE SYSTEM TRANSPORT PROTEIN"/>
    <property type="match status" value="1"/>
</dbReference>
<gene>
    <name evidence="4" type="ORF">P153DRAFT_373694</name>
</gene>
<dbReference type="OrthoDB" id="204058at2759"/>
<evidence type="ECO:0000313" key="4">
    <source>
        <dbReference type="EMBL" id="KAF2131826.1"/>
    </source>
</evidence>
<evidence type="ECO:0000256" key="2">
    <source>
        <dbReference type="ARBA" id="ARBA00022777"/>
    </source>
</evidence>
<dbReference type="Gene3D" id="3.40.1190.20">
    <property type="match status" value="1"/>
</dbReference>
<dbReference type="InterPro" id="IPR029056">
    <property type="entry name" value="Ribokinase-like"/>
</dbReference>
<dbReference type="InterPro" id="IPR052562">
    <property type="entry name" value="Ketohexokinase-related"/>
</dbReference>
<keyword evidence="2 4" id="KW-0418">Kinase</keyword>
<sequence>MSAPILENAHKHIICIGAIYVDTILNVPHFPIEDQKLRAKKLTRRRGGNTGNTLEVLAQLLEHDPGLETDQDPQAIQLHLLAVLPDRQSITMALIRDSLPRVDLDHSCIFREGHMEAASSYIIQNEQNLSRTIVSINELPEMTANEFTAQASRMAIADNHGWFHFEGRIPDVTLECVQYLRSKKEFASFKISVECEKPERTGMADVARLADVVFYSRLWADSNGYDNATTFLESQISSARPGALLCCTWGAGGATAVQKSTTSHGVLEWESVHAWQPETKQSLVDTVGAGDTFVAGMLFTLSSREDWKLQEKLQFANQLAGRKVLQDGFAGLGRKIFRV</sequence>